<reference evidence="11 12" key="1">
    <citation type="submission" date="2018-04" db="EMBL/GenBank/DDBJ databases">
        <title>Chitinophaga fuyangensis sp. nov., isolated from soil in a chemical factory.</title>
        <authorList>
            <person name="Chen K."/>
        </authorList>
    </citation>
    <scope>NUCLEOTIDE SEQUENCE [LARGE SCALE GENOMIC DNA]</scope>
    <source>
        <strain evidence="11 12">LY-1</strain>
    </source>
</reference>
<dbReference type="NCBIfam" id="TIGR00594">
    <property type="entry name" value="polc"/>
    <property type="match status" value="1"/>
</dbReference>
<dbReference type="GO" id="GO:0006260">
    <property type="term" value="P:DNA replication"/>
    <property type="evidence" value="ECO:0007669"/>
    <property type="project" value="UniProtKB-KW"/>
</dbReference>
<feature type="domain" description="PHP" evidence="7">
    <location>
        <begin position="4"/>
        <end position="91"/>
    </location>
</feature>
<dbReference type="GO" id="GO:0003887">
    <property type="term" value="F:DNA-directed DNA polymerase activity"/>
    <property type="evidence" value="ECO:0007669"/>
    <property type="project" value="UniProtKB-KW"/>
</dbReference>
<dbReference type="Pfam" id="PF17657">
    <property type="entry name" value="DNA_pol3_finger"/>
    <property type="match status" value="1"/>
</dbReference>
<keyword evidence="2" id="KW-0808">Transferase</keyword>
<evidence type="ECO:0000256" key="1">
    <source>
        <dbReference type="ARBA" id="ARBA00012417"/>
    </source>
</evidence>
<evidence type="ECO:0000256" key="6">
    <source>
        <dbReference type="ARBA" id="ARBA00049244"/>
    </source>
</evidence>
<dbReference type="InterPro" id="IPR004013">
    <property type="entry name" value="PHP_dom"/>
</dbReference>
<dbReference type="InterPro" id="IPR004805">
    <property type="entry name" value="DnaE2/DnaE/PolC"/>
</dbReference>
<evidence type="ECO:0000259" key="7">
    <source>
        <dbReference type="Pfam" id="PF02811"/>
    </source>
</evidence>
<evidence type="ECO:0000313" key="11">
    <source>
        <dbReference type="EMBL" id="PUZ29321.1"/>
    </source>
</evidence>
<evidence type="ECO:0000259" key="9">
    <source>
        <dbReference type="Pfam" id="PF14579"/>
    </source>
</evidence>
<keyword evidence="3" id="KW-0548">Nucleotidyltransferase</keyword>
<keyword evidence="12" id="KW-1185">Reference proteome</keyword>
<organism evidence="11 12">
    <name type="scientific">Chitinophaga parva</name>
    <dbReference type="NCBI Taxonomy" id="2169414"/>
    <lineage>
        <taxon>Bacteria</taxon>
        <taxon>Pseudomonadati</taxon>
        <taxon>Bacteroidota</taxon>
        <taxon>Chitinophagia</taxon>
        <taxon>Chitinophagales</taxon>
        <taxon>Chitinophagaceae</taxon>
        <taxon>Chitinophaga</taxon>
    </lineage>
</organism>
<keyword evidence="4" id="KW-0235">DNA replication</keyword>
<dbReference type="EMBL" id="QCYK01000001">
    <property type="protein sequence ID" value="PUZ29321.1"/>
    <property type="molecule type" value="Genomic_DNA"/>
</dbReference>
<name>A0A2T7BNX3_9BACT</name>
<dbReference type="InterPro" id="IPR016195">
    <property type="entry name" value="Pol/histidinol_Pase-like"/>
</dbReference>
<feature type="domain" description="DNA polymerase III alpha subunit finger" evidence="10">
    <location>
        <begin position="492"/>
        <end position="659"/>
    </location>
</feature>
<feature type="domain" description="Bacterial DNA polymerase III alpha subunit NTPase" evidence="8">
    <location>
        <begin position="247"/>
        <end position="486"/>
    </location>
</feature>
<keyword evidence="5" id="KW-0239">DNA-directed DNA polymerase</keyword>
<gene>
    <name evidence="11" type="ORF">DCC81_07630</name>
</gene>
<accession>A0A2T7BNX3</accession>
<evidence type="ECO:0000259" key="10">
    <source>
        <dbReference type="Pfam" id="PF17657"/>
    </source>
</evidence>
<evidence type="ECO:0000256" key="2">
    <source>
        <dbReference type="ARBA" id="ARBA00022679"/>
    </source>
</evidence>
<evidence type="ECO:0000256" key="4">
    <source>
        <dbReference type="ARBA" id="ARBA00022705"/>
    </source>
</evidence>
<evidence type="ECO:0000259" key="8">
    <source>
        <dbReference type="Pfam" id="PF07733"/>
    </source>
</evidence>
<evidence type="ECO:0000256" key="3">
    <source>
        <dbReference type="ARBA" id="ARBA00022695"/>
    </source>
</evidence>
<dbReference type="OrthoDB" id="9803237at2"/>
<dbReference type="Pfam" id="PF07733">
    <property type="entry name" value="DNA_pol3_alpha"/>
    <property type="match status" value="1"/>
</dbReference>
<dbReference type="Gene3D" id="1.10.150.870">
    <property type="match status" value="1"/>
</dbReference>
<protein>
    <recommendedName>
        <fullName evidence="1">DNA-directed DNA polymerase</fullName>
        <ecNumber evidence="1">2.7.7.7</ecNumber>
    </recommendedName>
</protein>
<dbReference type="InterPro" id="IPR011708">
    <property type="entry name" value="DNA_pol3_alpha_NTPase_dom"/>
</dbReference>
<dbReference type="RefSeq" id="WP_108685959.1">
    <property type="nucleotide sequence ID" value="NZ_QCYK01000001.1"/>
</dbReference>
<sequence length="987" mass="113299">MYLNCKTSFSLRYGTMQTKTLVEQAKATGVTALALTNINMTADIWDFVQSCQQCGIQPIMGIEFRNGHHCCYIMLARSMQGLLQMNSFLSRHLEHDVPFPQRAPVLEDVFVIYPWGSLPMEALQAHELLGVRPRELNKLFRVNTAAYADRLVILQPVTLCDASQYELHTLLRAIDQNLLITQLPPESLARPDEVMLPPALLLERFAAYPHIIQNTLRIIQACDVHVDFRVNRNKLFFTGSREGDRTKLRQLAMEGMQRRYGADHAVALERVEKELRIIDQQDFNGYFLITWDIIDYARNRRGYFHVGRGSGANSIVAYCLDITDVDPVVLDLYFERFLNPYRSSPPDFDIDFSWKDRDDVIRYVFEKYGPEHTALLGTVSTFQRNATIRELGKVYGLPKGEIDKILANPYQTKLRADDDIHRKIWQYSQEMEDFPNHLSIHAGGILISEAPIRQYCGTHLPPKGFVTAQLDMHQAEAIGLHKFDILSQRGLGHIRDAVELIRHNRGVEIDIHDVKRFMADPHVQDALRNVNTIGCFYIESPAMRQLLKKLACDNYLTLVAASSIIRPGVAQSGMMRQYIWNYHHPDMVHYLHPMLKALLQETYGVMVYQEDVIKVAHYFADLELADADVLRRAMAGKYRGMEEFEKIRHQFFDNCRRKGHQEEVIAEVWRQIASFANFSFSKAHSASFAVESYQSLFLKTYFPAEFMVAVINNFGGFYNRELYFRELQRCGARVHPPCVNNSDEYTNISGEDVHIGFIHVEGLETKLVAQLLRSRHHHGPFESLEDFVARISPAPAQLELLIRIGAFNFTGLTRKELLWKSSPLVRTRPAHADQLIALFKDPPLDAPLPQLAYHPHEEAFEEIALLGFSVDSPFTVLAHEQDHYLPVRALDDKEGETVVMLGYLVCTKLRRTAKGEPMCFGTFLDREGAFLDTVHFPVSLQRYPFQKGGFYVLEGKVVKEFGVVSVDVQYMRKVGWMEDKFPEVVHY</sequence>
<dbReference type="PANTHER" id="PTHR32294">
    <property type="entry name" value="DNA POLYMERASE III SUBUNIT ALPHA"/>
    <property type="match status" value="1"/>
</dbReference>
<dbReference type="Gene3D" id="3.20.20.140">
    <property type="entry name" value="Metal-dependent hydrolases"/>
    <property type="match status" value="2"/>
</dbReference>
<dbReference type="GO" id="GO:0008408">
    <property type="term" value="F:3'-5' exonuclease activity"/>
    <property type="evidence" value="ECO:0007669"/>
    <property type="project" value="InterPro"/>
</dbReference>
<evidence type="ECO:0000313" key="12">
    <source>
        <dbReference type="Proteomes" id="UP000244450"/>
    </source>
</evidence>
<proteinExistence type="predicted"/>
<feature type="domain" description="DNA polymerase helix-hairpin-helix motif" evidence="9">
    <location>
        <begin position="731"/>
        <end position="817"/>
    </location>
</feature>
<dbReference type="CDD" id="cd04485">
    <property type="entry name" value="DnaE_OBF"/>
    <property type="match status" value="1"/>
</dbReference>
<dbReference type="Proteomes" id="UP000244450">
    <property type="component" value="Unassembled WGS sequence"/>
</dbReference>
<comment type="caution">
    <text evidence="11">The sequence shown here is derived from an EMBL/GenBank/DDBJ whole genome shotgun (WGS) entry which is preliminary data.</text>
</comment>
<dbReference type="Pfam" id="PF14579">
    <property type="entry name" value="HHH_6"/>
    <property type="match status" value="1"/>
</dbReference>
<evidence type="ECO:0000256" key="5">
    <source>
        <dbReference type="ARBA" id="ARBA00022932"/>
    </source>
</evidence>
<dbReference type="InterPro" id="IPR040982">
    <property type="entry name" value="DNA_pol3_finger"/>
</dbReference>
<dbReference type="AlphaFoldDB" id="A0A2T7BNX3"/>
<dbReference type="InterPro" id="IPR029460">
    <property type="entry name" value="DNAPol_HHH"/>
</dbReference>
<dbReference type="Pfam" id="PF02811">
    <property type="entry name" value="PHP"/>
    <property type="match status" value="1"/>
</dbReference>
<dbReference type="EC" id="2.7.7.7" evidence="1"/>
<comment type="catalytic activity">
    <reaction evidence="6">
        <text>DNA(n) + a 2'-deoxyribonucleoside 5'-triphosphate = DNA(n+1) + diphosphate</text>
        <dbReference type="Rhea" id="RHEA:22508"/>
        <dbReference type="Rhea" id="RHEA-COMP:17339"/>
        <dbReference type="Rhea" id="RHEA-COMP:17340"/>
        <dbReference type="ChEBI" id="CHEBI:33019"/>
        <dbReference type="ChEBI" id="CHEBI:61560"/>
        <dbReference type="ChEBI" id="CHEBI:173112"/>
        <dbReference type="EC" id="2.7.7.7"/>
    </reaction>
</comment>
<dbReference type="SUPFAM" id="SSF89550">
    <property type="entry name" value="PHP domain-like"/>
    <property type="match status" value="1"/>
</dbReference>